<evidence type="ECO:0000313" key="2">
    <source>
        <dbReference type="Proteomes" id="UP000004459"/>
    </source>
</evidence>
<dbReference type="AlphaFoldDB" id="G9YKY6"/>
<protein>
    <submittedName>
        <fullName evidence="1">Uncharacterized protein</fullName>
    </submittedName>
</protein>
<organism evidence="1 2">
    <name type="scientific">Flavonifractor plautii ATCC 29863</name>
    <dbReference type="NCBI Taxonomy" id="411475"/>
    <lineage>
        <taxon>Bacteria</taxon>
        <taxon>Bacillati</taxon>
        <taxon>Bacillota</taxon>
        <taxon>Clostridia</taxon>
        <taxon>Eubacteriales</taxon>
        <taxon>Oscillospiraceae</taxon>
        <taxon>Flavonifractor</taxon>
    </lineage>
</organism>
<name>G9YKY6_FLAPL</name>
<accession>G9YKY6</accession>
<dbReference type="Proteomes" id="UP000004459">
    <property type="component" value="Unassembled WGS sequence"/>
</dbReference>
<dbReference type="HOGENOM" id="CLU_3043640_0_0_9"/>
<evidence type="ECO:0000313" key="1">
    <source>
        <dbReference type="EMBL" id="EHM55189.1"/>
    </source>
</evidence>
<sequence length="54" mass="6505">MLGPRCDWSEMWGILPEMTGFLFDKQQVQITEHLWRYFCTAQRIFPSDLLELLL</sequence>
<proteinExistence type="predicted"/>
<gene>
    <name evidence="1" type="ORF">HMPREF0372_00146</name>
</gene>
<dbReference type="PATRIC" id="fig|411475.3.peg.128"/>
<comment type="caution">
    <text evidence="1">The sequence shown here is derived from an EMBL/GenBank/DDBJ whole genome shotgun (WGS) entry which is preliminary data.</text>
</comment>
<reference evidence="1 2" key="1">
    <citation type="submission" date="2011-08" db="EMBL/GenBank/DDBJ databases">
        <authorList>
            <person name="Weinstock G."/>
            <person name="Sodergren E."/>
            <person name="Clifton S."/>
            <person name="Fulton L."/>
            <person name="Fulton B."/>
            <person name="Courtney L."/>
            <person name="Fronick C."/>
            <person name="Harrison M."/>
            <person name="Strong C."/>
            <person name="Farmer C."/>
            <person name="Delahaunty K."/>
            <person name="Markovic C."/>
            <person name="Hall O."/>
            <person name="Minx P."/>
            <person name="Tomlinson C."/>
            <person name="Mitreva M."/>
            <person name="Hou S."/>
            <person name="Chen J."/>
            <person name="Wollam A."/>
            <person name="Pepin K.H."/>
            <person name="Johnson M."/>
            <person name="Bhonagiri V."/>
            <person name="Zhang X."/>
            <person name="Suruliraj S."/>
            <person name="Warren W."/>
            <person name="Chinwalla A."/>
            <person name="Mardis E.R."/>
            <person name="Wilson R.K."/>
        </authorList>
    </citation>
    <scope>NUCLEOTIDE SEQUENCE [LARGE SCALE GENOMIC DNA]</scope>
    <source>
        <strain evidence="1 2">ATCC 29863</strain>
    </source>
</reference>
<dbReference type="EMBL" id="AGCK01000013">
    <property type="protein sequence ID" value="EHM55189.1"/>
    <property type="molecule type" value="Genomic_DNA"/>
</dbReference>